<feature type="transmembrane region" description="Helical" evidence="1">
    <location>
        <begin position="184"/>
        <end position="204"/>
    </location>
</feature>
<keyword evidence="3" id="KW-1185">Reference proteome</keyword>
<reference evidence="2 3" key="1">
    <citation type="submission" date="2024-03" db="EMBL/GenBank/DDBJ databases">
        <title>Novel species of the genus Variovorax.</title>
        <authorList>
            <person name="Liu Q."/>
            <person name="Xin Y.-H."/>
        </authorList>
    </citation>
    <scope>NUCLEOTIDE SEQUENCE [LARGE SCALE GENOMIC DNA]</scope>
    <source>
        <strain evidence="2 3">KACC 18901</strain>
    </source>
</reference>
<feature type="transmembrane region" description="Helical" evidence="1">
    <location>
        <begin position="211"/>
        <end position="229"/>
    </location>
</feature>
<evidence type="ECO:0008006" key="4">
    <source>
        <dbReference type="Google" id="ProtNLM"/>
    </source>
</evidence>
<keyword evidence="1" id="KW-0812">Transmembrane</keyword>
<evidence type="ECO:0000313" key="3">
    <source>
        <dbReference type="Proteomes" id="UP001367030"/>
    </source>
</evidence>
<comment type="caution">
    <text evidence="2">The sequence shown here is derived from an EMBL/GenBank/DDBJ whole genome shotgun (WGS) entry which is preliminary data.</text>
</comment>
<name>A0ABU8X6U3_9BURK</name>
<keyword evidence="1" id="KW-1133">Transmembrane helix</keyword>
<evidence type="ECO:0000256" key="1">
    <source>
        <dbReference type="SAM" id="Phobius"/>
    </source>
</evidence>
<dbReference type="InterPro" id="IPR025333">
    <property type="entry name" value="DUF4239"/>
</dbReference>
<feature type="transmembrane region" description="Helical" evidence="1">
    <location>
        <begin position="6"/>
        <end position="26"/>
    </location>
</feature>
<dbReference type="EMBL" id="JBBKZS010000004">
    <property type="protein sequence ID" value="MEJ8855540.1"/>
    <property type="molecule type" value="Genomic_DNA"/>
</dbReference>
<protein>
    <recommendedName>
        <fullName evidence="4">DUF4239 domain-containing protein</fullName>
    </recommendedName>
</protein>
<accession>A0ABU8X6U3</accession>
<keyword evidence="1" id="KW-0472">Membrane</keyword>
<gene>
    <name evidence="2" type="ORF">WKW79_13225</name>
</gene>
<dbReference type="RefSeq" id="WP_340335605.1">
    <property type="nucleotide sequence ID" value="NZ_JBBKZS010000004.1"/>
</dbReference>
<dbReference type="Pfam" id="PF14023">
    <property type="entry name" value="Bestrophin-like"/>
    <property type="match status" value="1"/>
</dbReference>
<feature type="transmembrane region" description="Helical" evidence="1">
    <location>
        <begin position="47"/>
        <end position="68"/>
    </location>
</feature>
<proteinExistence type="predicted"/>
<sequence>MMSSEFDLPLLLFVISVAILWLAGWFGSTVLRRNRRADGESQEDLGVILGATLALAGLIIGFTFSMAVSRYDQRKNFEEAEANAIGTEYVRADFLPAAEAARVRALLNAYLDQRVLFYTTRDRKELQQVNDRTAALQQELWDAVKTPALAQPNPIQALVVNGMNDVLNSQGYTQAAWWNRIPQAAWWLMLGIAICCNMLIGYGMRSSARRPLLLLVMPFVLSLAFLLIADIDTPRAGFVHVVPQNLLALKPSMKGP</sequence>
<dbReference type="Proteomes" id="UP001367030">
    <property type="component" value="Unassembled WGS sequence"/>
</dbReference>
<organism evidence="2 3">
    <name type="scientific">Variovorax robiniae</name>
    <dbReference type="NCBI Taxonomy" id="1836199"/>
    <lineage>
        <taxon>Bacteria</taxon>
        <taxon>Pseudomonadati</taxon>
        <taxon>Pseudomonadota</taxon>
        <taxon>Betaproteobacteria</taxon>
        <taxon>Burkholderiales</taxon>
        <taxon>Comamonadaceae</taxon>
        <taxon>Variovorax</taxon>
    </lineage>
</organism>
<evidence type="ECO:0000313" key="2">
    <source>
        <dbReference type="EMBL" id="MEJ8855540.1"/>
    </source>
</evidence>